<dbReference type="RefSeq" id="WP_062804356.1">
    <property type="nucleotide sequence ID" value="NZ_CP014847.1"/>
</dbReference>
<evidence type="ECO:0000313" key="2">
    <source>
        <dbReference type="EMBL" id="PFB09782.1"/>
    </source>
</evidence>
<accession>A0A9X6Z783</accession>
<organism evidence="2 3">
    <name type="scientific">Bacillus thuringiensis</name>
    <dbReference type="NCBI Taxonomy" id="1428"/>
    <lineage>
        <taxon>Bacteria</taxon>
        <taxon>Bacillati</taxon>
        <taxon>Bacillota</taxon>
        <taxon>Bacilli</taxon>
        <taxon>Bacillales</taxon>
        <taxon>Bacillaceae</taxon>
        <taxon>Bacillus</taxon>
        <taxon>Bacillus cereus group</taxon>
    </lineage>
</organism>
<dbReference type="EMBL" id="NTUS01000009">
    <property type="protein sequence ID" value="PFB09782.1"/>
    <property type="molecule type" value="Genomic_DNA"/>
</dbReference>
<dbReference type="Proteomes" id="UP000220397">
    <property type="component" value="Unassembled WGS sequence"/>
</dbReference>
<sequence>MCEISLEEFKSLTTKGKTEIRKDWRKCPLEKWNSTTARAYLTECTEAKFKQEYICNSIRQENALMSQFIKQYGRENLKRFIYECMKTYKGNKQYPYPTFGFMYSYMRQQVLTGILREQAEKKERKEALERQNLEKPSDKFETKVGLF</sequence>
<protein>
    <submittedName>
        <fullName evidence="2">Uncharacterized protein</fullName>
    </submittedName>
</protein>
<feature type="region of interest" description="Disordered" evidence="1">
    <location>
        <begin position="125"/>
        <end position="147"/>
    </location>
</feature>
<gene>
    <name evidence="2" type="ORF">CN398_02960</name>
</gene>
<dbReference type="AlphaFoldDB" id="A0A9X6Z783"/>
<reference evidence="2 3" key="1">
    <citation type="submission" date="2017-09" db="EMBL/GenBank/DDBJ databases">
        <title>Large-scale bioinformatics analysis of Bacillus genomes uncovers conserved roles of natural products in bacterial physiology.</title>
        <authorList>
            <consortium name="Agbiome Team Llc"/>
            <person name="Bleich R.M."/>
            <person name="Kirk G.J."/>
            <person name="Santa Maria K.C."/>
            <person name="Allen S.E."/>
            <person name="Farag S."/>
            <person name="Shank E.A."/>
            <person name="Bowers A."/>
        </authorList>
    </citation>
    <scope>NUCLEOTIDE SEQUENCE [LARGE SCALE GENOMIC DNA]</scope>
    <source>
        <strain evidence="2 3">AFS015413</strain>
    </source>
</reference>
<evidence type="ECO:0000313" key="3">
    <source>
        <dbReference type="Proteomes" id="UP000220397"/>
    </source>
</evidence>
<proteinExistence type="predicted"/>
<name>A0A9X6Z783_BACTU</name>
<evidence type="ECO:0000256" key="1">
    <source>
        <dbReference type="SAM" id="MobiDB-lite"/>
    </source>
</evidence>
<comment type="caution">
    <text evidence="2">The sequence shown here is derived from an EMBL/GenBank/DDBJ whole genome shotgun (WGS) entry which is preliminary data.</text>
</comment>